<dbReference type="Pfam" id="PF00432">
    <property type="entry name" value="Prenyltrans"/>
    <property type="match status" value="1"/>
</dbReference>
<gene>
    <name evidence="9" type="ORF">EXIGLDRAFT_744955</name>
</gene>
<comment type="similarity">
    <text evidence="2">Belongs to the protein prenyltransferase subunit beta family.</text>
</comment>
<dbReference type="InterPro" id="IPR045089">
    <property type="entry name" value="PGGT1B-like"/>
</dbReference>
<dbReference type="OrthoDB" id="24893at2759"/>
<keyword evidence="10" id="KW-1185">Reference proteome</keyword>
<dbReference type="AlphaFoldDB" id="A0A165P3X1"/>
<dbReference type="STRING" id="1314781.A0A165P3X1"/>
<evidence type="ECO:0000256" key="5">
    <source>
        <dbReference type="ARBA" id="ARBA00022723"/>
    </source>
</evidence>
<dbReference type="InParanoid" id="A0A165P3X1"/>
<dbReference type="EMBL" id="KV425892">
    <property type="protein sequence ID" value="KZW01604.1"/>
    <property type="molecule type" value="Genomic_DNA"/>
</dbReference>
<dbReference type="SUPFAM" id="SSF48239">
    <property type="entry name" value="Terpenoid cyclases/Protein prenyltransferases"/>
    <property type="match status" value="1"/>
</dbReference>
<dbReference type="PANTHER" id="PTHR11774">
    <property type="entry name" value="GERANYLGERANYL TRANSFERASE TYPE BETA SUBUNIT"/>
    <property type="match status" value="1"/>
</dbReference>
<evidence type="ECO:0000256" key="3">
    <source>
        <dbReference type="ARBA" id="ARBA00022602"/>
    </source>
</evidence>
<feature type="domain" description="Prenyltransferase alpha-alpha toroid" evidence="8">
    <location>
        <begin position="6"/>
        <end position="352"/>
    </location>
</feature>
<dbReference type="Proteomes" id="UP000077266">
    <property type="component" value="Unassembled WGS sequence"/>
</dbReference>
<keyword evidence="6" id="KW-0677">Repeat</keyword>
<dbReference type="InterPro" id="IPR001330">
    <property type="entry name" value="Prenyltrans"/>
</dbReference>
<keyword evidence="7" id="KW-0862">Zinc</keyword>
<evidence type="ECO:0000256" key="6">
    <source>
        <dbReference type="ARBA" id="ARBA00022737"/>
    </source>
</evidence>
<keyword evidence="5" id="KW-0479">Metal-binding</keyword>
<evidence type="ECO:0000313" key="9">
    <source>
        <dbReference type="EMBL" id="KZW01604.1"/>
    </source>
</evidence>
<evidence type="ECO:0000256" key="2">
    <source>
        <dbReference type="ARBA" id="ARBA00010497"/>
    </source>
</evidence>
<keyword evidence="4 9" id="KW-0808">Transferase</keyword>
<evidence type="ECO:0000259" key="8">
    <source>
        <dbReference type="Pfam" id="PF00432"/>
    </source>
</evidence>
<evidence type="ECO:0000256" key="1">
    <source>
        <dbReference type="ARBA" id="ARBA00001947"/>
    </source>
</evidence>
<evidence type="ECO:0000256" key="7">
    <source>
        <dbReference type="ARBA" id="ARBA00022833"/>
    </source>
</evidence>
<proteinExistence type="inferred from homology"/>
<keyword evidence="3" id="KW-0637">Prenyltransferase</keyword>
<dbReference type="GO" id="GO:0004662">
    <property type="term" value="F:CAAX-protein geranylgeranyltransferase activity"/>
    <property type="evidence" value="ECO:0007669"/>
    <property type="project" value="TreeGrafter"/>
</dbReference>
<accession>A0A165P3X1</accession>
<dbReference type="PANTHER" id="PTHR11774:SF4">
    <property type="entry name" value="GERANYLGERANYL TRANSFERASE TYPE-1 SUBUNIT BETA"/>
    <property type="match status" value="1"/>
</dbReference>
<dbReference type="GO" id="GO:0005953">
    <property type="term" value="C:CAAX-protein geranylgeranyltransferase complex"/>
    <property type="evidence" value="ECO:0007669"/>
    <property type="project" value="TreeGrafter"/>
</dbReference>
<sequence length="370" mass="40049">MELPKFQRNGHSGHCIRCITGLGPAQVDYDTSRMAVGFYCIASLDVLGVVEQRLMEHERESIPQWIWRQHIRGAYGAGFRGSTSMTAEAWLNLDNAASSRLATYNQPDLIMTYTALLLLSIFRDPFTQLDRSGLVKFIGSCQQADGSFTVHPGEGDADLRTSYCAFAIASMLEDWSSINLEHGVDFILRCQSYEGGFGQAPGQEAVGGTTYCALAALALAAASPSAPPSTTLSSTANDAVLRWLIMKQRDAAGGFCGRTEKVADACYSFWCGAALAVLGHADLVDTERNAAFLALCQTKYGGLAKAPDELPDPFHTYMALASLSIYPPDLSATQDDAVKASWKLGQMDPVLNATLDTAAWARTHIPLRKE</sequence>
<dbReference type="InterPro" id="IPR008930">
    <property type="entry name" value="Terpenoid_cyclase/PrenylTrfase"/>
</dbReference>
<reference evidence="9 10" key="1">
    <citation type="journal article" date="2016" name="Mol. Biol. Evol.">
        <title>Comparative Genomics of Early-Diverging Mushroom-Forming Fungi Provides Insights into the Origins of Lignocellulose Decay Capabilities.</title>
        <authorList>
            <person name="Nagy L.G."/>
            <person name="Riley R."/>
            <person name="Tritt A."/>
            <person name="Adam C."/>
            <person name="Daum C."/>
            <person name="Floudas D."/>
            <person name="Sun H."/>
            <person name="Yadav J.S."/>
            <person name="Pangilinan J."/>
            <person name="Larsson K.H."/>
            <person name="Matsuura K."/>
            <person name="Barry K."/>
            <person name="Labutti K."/>
            <person name="Kuo R."/>
            <person name="Ohm R.A."/>
            <person name="Bhattacharya S.S."/>
            <person name="Shirouzu T."/>
            <person name="Yoshinaga Y."/>
            <person name="Martin F.M."/>
            <person name="Grigoriev I.V."/>
            <person name="Hibbett D.S."/>
        </authorList>
    </citation>
    <scope>NUCLEOTIDE SEQUENCE [LARGE SCALE GENOMIC DNA]</scope>
    <source>
        <strain evidence="9 10">HHB12029</strain>
    </source>
</reference>
<dbReference type="GO" id="GO:0046872">
    <property type="term" value="F:metal ion binding"/>
    <property type="evidence" value="ECO:0007669"/>
    <property type="project" value="UniProtKB-KW"/>
</dbReference>
<name>A0A165P3X1_EXIGL</name>
<comment type="cofactor">
    <cofactor evidence="1">
        <name>Zn(2+)</name>
        <dbReference type="ChEBI" id="CHEBI:29105"/>
    </cofactor>
</comment>
<evidence type="ECO:0000256" key="4">
    <source>
        <dbReference type="ARBA" id="ARBA00022679"/>
    </source>
</evidence>
<organism evidence="9 10">
    <name type="scientific">Exidia glandulosa HHB12029</name>
    <dbReference type="NCBI Taxonomy" id="1314781"/>
    <lineage>
        <taxon>Eukaryota</taxon>
        <taxon>Fungi</taxon>
        <taxon>Dikarya</taxon>
        <taxon>Basidiomycota</taxon>
        <taxon>Agaricomycotina</taxon>
        <taxon>Agaricomycetes</taxon>
        <taxon>Auriculariales</taxon>
        <taxon>Exidiaceae</taxon>
        <taxon>Exidia</taxon>
    </lineage>
</organism>
<evidence type="ECO:0000313" key="10">
    <source>
        <dbReference type="Proteomes" id="UP000077266"/>
    </source>
</evidence>
<dbReference type="FunCoup" id="A0A165P3X1">
    <property type="interactions" value="301"/>
</dbReference>
<protein>
    <submittedName>
        <fullName evidence="9">Terpenoid cyclases/Protein prenyltransferase</fullName>
    </submittedName>
</protein>
<dbReference type="Gene3D" id="1.50.10.20">
    <property type="match status" value="1"/>
</dbReference>